<reference evidence="3" key="1">
    <citation type="submission" date="2022-11" db="UniProtKB">
        <authorList>
            <consortium name="WormBaseParasite"/>
        </authorList>
    </citation>
    <scope>IDENTIFICATION</scope>
</reference>
<organism evidence="2 3">
    <name type="scientific">Plectus sambesii</name>
    <dbReference type="NCBI Taxonomy" id="2011161"/>
    <lineage>
        <taxon>Eukaryota</taxon>
        <taxon>Metazoa</taxon>
        <taxon>Ecdysozoa</taxon>
        <taxon>Nematoda</taxon>
        <taxon>Chromadorea</taxon>
        <taxon>Plectida</taxon>
        <taxon>Plectina</taxon>
        <taxon>Plectoidea</taxon>
        <taxon>Plectidae</taxon>
        <taxon>Plectus</taxon>
    </lineage>
</organism>
<evidence type="ECO:0000313" key="2">
    <source>
        <dbReference type="Proteomes" id="UP000887566"/>
    </source>
</evidence>
<keyword evidence="1" id="KW-0732">Signal</keyword>
<dbReference type="Proteomes" id="UP000887566">
    <property type="component" value="Unplaced"/>
</dbReference>
<name>A0A914WD80_9BILA</name>
<keyword evidence="2" id="KW-1185">Reference proteome</keyword>
<accession>A0A914WD80</accession>
<feature type="signal peptide" evidence="1">
    <location>
        <begin position="1"/>
        <end position="24"/>
    </location>
</feature>
<proteinExistence type="predicted"/>
<dbReference type="WBParaSite" id="PSAMB.scaffold3691size17236.g22228.t2">
    <property type="protein sequence ID" value="PSAMB.scaffold3691size17236.g22228.t2"/>
    <property type="gene ID" value="PSAMB.scaffold3691size17236.g22228"/>
</dbReference>
<sequence>MTKFPSVLMCVLLLVTVVVQPAHGGPTLYGACVATCYGLLWTGQVTATVATTEGVADTVSSVISAIGTGIKNGGNVNGVALTGSGFAKCAAPAVGGPGLYMACVGTCYTLFGLGFVAGATTTPATGGAGAPVVAAVGAAMATARGTFAECTTACAPFLPVPMP</sequence>
<evidence type="ECO:0000313" key="3">
    <source>
        <dbReference type="WBParaSite" id="PSAMB.scaffold3691size17236.g22228.t2"/>
    </source>
</evidence>
<protein>
    <submittedName>
        <fullName evidence="3">Uncharacterized protein</fullName>
    </submittedName>
</protein>
<feature type="chain" id="PRO_5037585926" evidence="1">
    <location>
        <begin position="25"/>
        <end position="163"/>
    </location>
</feature>
<evidence type="ECO:0000256" key="1">
    <source>
        <dbReference type="SAM" id="SignalP"/>
    </source>
</evidence>
<dbReference type="AlphaFoldDB" id="A0A914WD80"/>